<name>A8G382_PROM2</name>
<evidence type="ECO:0000313" key="2">
    <source>
        <dbReference type="Proteomes" id="UP000002014"/>
    </source>
</evidence>
<dbReference type="KEGG" id="pmh:P9215_04471"/>
<dbReference type="STRING" id="93060.P9215_04471"/>
<protein>
    <submittedName>
        <fullName evidence="1">Uncharacterized protein</fullName>
    </submittedName>
</protein>
<organism evidence="1 2">
    <name type="scientific">Prochlorococcus marinus (strain MIT 9215)</name>
    <dbReference type="NCBI Taxonomy" id="93060"/>
    <lineage>
        <taxon>Bacteria</taxon>
        <taxon>Bacillati</taxon>
        <taxon>Cyanobacteriota</taxon>
        <taxon>Cyanophyceae</taxon>
        <taxon>Synechococcales</taxon>
        <taxon>Prochlorococcaceae</taxon>
        <taxon>Prochlorococcus</taxon>
    </lineage>
</organism>
<reference evidence="1 2" key="1">
    <citation type="journal article" date="2007" name="PLoS Genet.">
        <title>Patterns and implications of gene gain and loss in the evolution of Prochlorococcus.</title>
        <authorList>
            <person name="Kettler G.C."/>
            <person name="Martiny A.C."/>
            <person name="Huang K."/>
            <person name="Zucker J."/>
            <person name="Coleman M.L."/>
            <person name="Rodrigue S."/>
            <person name="Chen F."/>
            <person name="Lapidus A."/>
            <person name="Ferriera S."/>
            <person name="Johnson J."/>
            <person name="Steglich C."/>
            <person name="Church G.M."/>
            <person name="Richardson P."/>
            <person name="Chisholm S.W."/>
        </authorList>
    </citation>
    <scope>NUCLEOTIDE SEQUENCE [LARGE SCALE GENOMIC DNA]</scope>
    <source>
        <strain evidence="1 2">MIT 9215</strain>
    </source>
</reference>
<dbReference type="RefSeq" id="WP_012007205.1">
    <property type="nucleotide sequence ID" value="NC_009840.1"/>
</dbReference>
<dbReference type="AlphaFoldDB" id="A8G382"/>
<dbReference type="HOGENOM" id="CLU_1502183_0_0_3"/>
<dbReference type="Proteomes" id="UP000002014">
    <property type="component" value="Chromosome"/>
</dbReference>
<accession>A8G382</accession>
<gene>
    <name evidence="1" type="ordered locus">P9215_04471</name>
</gene>
<dbReference type="EMBL" id="CP000825">
    <property type="protein sequence ID" value="ABV50063.1"/>
    <property type="molecule type" value="Genomic_DNA"/>
</dbReference>
<evidence type="ECO:0000313" key="1">
    <source>
        <dbReference type="EMBL" id="ABV50063.1"/>
    </source>
</evidence>
<proteinExistence type="predicted"/>
<sequence>MDRIKFQVDGYLEGGFPIEEDDIETITELDCYEEIIGFIEEGNEKEALNLVNQNLDAEFIIENISSFEDEGFEFIEVKNISVLNPHIEEINGIKIPLFKYFQASFILEGPKEVISDWMDKEDNIYKFNEELFEEWLDENGGDGLQDGCSYFFGGACYDLDGVGCNACSIDHESIEKAFN</sequence>